<dbReference type="Proteomes" id="UP000054538">
    <property type="component" value="Unassembled WGS sequence"/>
</dbReference>
<sequence>MGPPPRGPIVHVQAAWRTPSDVSAPESSHCGVPGDDHERWLQMAYKLPPAETISLDIAAMYEGGNKRGHLHGT</sequence>
<dbReference type="InParanoid" id="A0A0D0DAV0"/>
<name>A0A0D0DAV0_9AGAM</name>
<reference evidence="2" key="2">
    <citation type="submission" date="2015-01" db="EMBL/GenBank/DDBJ databases">
        <title>Evolutionary Origins and Diversification of the Mycorrhizal Mutualists.</title>
        <authorList>
            <consortium name="DOE Joint Genome Institute"/>
            <consortium name="Mycorrhizal Genomics Consortium"/>
            <person name="Kohler A."/>
            <person name="Kuo A."/>
            <person name="Nagy L.G."/>
            <person name="Floudas D."/>
            <person name="Copeland A."/>
            <person name="Barry K.W."/>
            <person name="Cichocki N."/>
            <person name="Veneault-Fourrey C."/>
            <person name="LaButti K."/>
            <person name="Lindquist E.A."/>
            <person name="Lipzen A."/>
            <person name="Lundell T."/>
            <person name="Morin E."/>
            <person name="Murat C."/>
            <person name="Riley R."/>
            <person name="Ohm R."/>
            <person name="Sun H."/>
            <person name="Tunlid A."/>
            <person name="Henrissat B."/>
            <person name="Grigoriev I.V."/>
            <person name="Hibbett D.S."/>
            <person name="Martin F."/>
        </authorList>
    </citation>
    <scope>NUCLEOTIDE SEQUENCE [LARGE SCALE GENOMIC DNA]</scope>
    <source>
        <strain evidence="2">Ve08.2h10</strain>
    </source>
</reference>
<accession>A0A0D0DAV0</accession>
<proteinExistence type="predicted"/>
<dbReference type="EMBL" id="KN828961">
    <property type="protein sequence ID" value="KIK74330.1"/>
    <property type="molecule type" value="Genomic_DNA"/>
</dbReference>
<protein>
    <submittedName>
        <fullName evidence="1">Uncharacterized protein</fullName>
    </submittedName>
</protein>
<dbReference type="OrthoDB" id="2709474at2759"/>
<dbReference type="AlphaFoldDB" id="A0A0D0DAV0"/>
<keyword evidence="2" id="KW-1185">Reference proteome</keyword>
<gene>
    <name evidence="1" type="ORF">PAXRUDRAFT_19988</name>
</gene>
<evidence type="ECO:0000313" key="2">
    <source>
        <dbReference type="Proteomes" id="UP000054538"/>
    </source>
</evidence>
<dbReference type="HOGENOM" id="CLU_2705578_0_0_1"/>
<organism evidence="1 2">
    <name type="scientific">Paxillus rubicundulus Ve08.2h10</name>
    <dbReference type="NCBI Taxonomy" id="930991"/>
    <lineage>
        <taxon>Eukaryota</taxon>
        <taxon>Fungi</taxon>
        <taxon>Dikarya</taxon>
        <taxon>Basidiomycota</taxon>
        <taxon>Agaricomycotina</taxon>
        <taxon>Agaricomycetes</taxon>
        <taxon>Agaricomycetidae</taxon>
        <taxon>Boletales</taxon>
        <taxon>Paxilineae</taxon>
        <taxon>Paxillaceae</taxon>
        <taxon>Paxillus</taxon>
    </lineage>
</organism>
<reference evidence="1 2" key="1">
    <citation type="submission" date="2014-04" db="EMBL/GenBank/DDBJ databases">
        <authorList>
            <consortium name="DOE Joint Genome Institute"/>
            <person name="Kuo A."/>
            <person name="Kohler A."/>
            <person name="Jargeat P."/>
            <person name="Nagy L.G."/>
            <person name="Floudas D."/>
            <person name="Copeland A."/>
            <person name="Barry K.W."/>
            <person name="Cichocki N."/>
            <person name="Veneault-Fourrey C."/>
            <person name="LaButti K."/>
            <person name="Lindquist E.A."/>
            <person name="Lipzen A."/>
            <person name="Lundell T."/>
            <person name="Morin E."/>
            <person name="Murat C."/>
            <person name="Sun H."/>
            <person name="Tunlid A."/>
            <person name="Henrissat B."/>
            <person name="Grigoriev I.V."/>
            <person name="Hibbett D.S."/>
            <person name="Martin F."/>
            <person name="Nordberg H.P."/>
            <person name="Cantor M.N."/>
            <person name="Hua S.X."/>
        </authorList>
    </citation>
    <scope>NUCLEOTIDE SEQUENCE [LARGE SCALE GENOMIC DNA]</scope>
    <source>
        <strain evidence="1 2">Ve08.2h10</strain>
    </source>
</reference>
<evidence type="ECO:0000313" key="1">
    <source>
        <dbReference type="EMBL" id="KIK74330.1"/>
    </source>
</evidence>